<feature type="domain" description="AAA+ ATPase" evidence="7">
    <location>
        <begin position="137"/>
        <end position="322"/>
    </location>
</feature>
<protein>
    <submittedName>
        <fullName evidence="8">Type VI secretion protein</fullName>
    </submittedName>
</protein>
<proteinExistence type="predicted"/>
<keyword evidence="3 6" id="KW-0812">Transmembrane</keyword>
<dbReference type="PROSITE" id="PS51257">
    <property type="entry name" value="PROKAR_LIPOPROTEIN"/>
    <property type="match status" value="1"/>
</dbReference>
<evidence type="ECO:0000256" key="1">
    <source>
        <dbReference type="ARBA" id="ARBA00004651"/>
    </source>
</evidence>
<evidence type="ECO:0000256" key="5">
    <source>
        <dbReference type="ARBA" id="ARBA00023136"/>
    </source>
</evidence>
<keyword evidence="5 6" id="KW-0472">Membrane</keyword>
<evidence type="ECO:0000256" key="6">
    <source>
        <dbReference type="SAM" id="Phobius"/>
    </source>
</evidence>
<comment type="caution">
    <text evidence="8">The sequence shown here is derived from an EMBL/GenBank/DDBJ whole genome shotgun (WGS) entry which is preliminary data.</text>
</comment>
<evidence type="ECO:0000313" key="9">
    <source>
        <dbReference type="Proteomes" id="UP000237632"/>
    </source>
</evidence>
<dbReference type="EMBL" id="PVHK01000156">
    <property type="protein sequence ID" value="PRH40420.1"/>
    <property type="molecule type" value="Genomic_DNA"/>
</dbReference>
<dbReference type="CDD" id="cd01127">
    <property type="entry name" value="TrwB_TraG_TraD_VirD4"/>
    <property type="match status" value="1"/>
</dbReference>
<dbReference type="InterPro" id="IPR003593">
    <property type="entry name" value="AAA+_ATPase"/>
</dbReference>
<dbReference type="Gene3D" id="3.40.50.300">
    <property type="entry name" value="P-loop containing nucleotide triphosphate hydrolases"/>
    <property type="match status" value="2"/>
</dbReference>
<keyword evidence="2" id="KW-1003">Cell membrane</keyword>
<dbReference type="GO" id="GO:0005886">
    <property type="term" value="C:plasma membrane"/>
    <property type="evidence" value="ECO:0007669"/>
    <property type="project" value="UniProtKB-SubCell"/>
</dbReference>
<dbReference type="PANTHER" id="PTHR37937:SF1">
    <property type="entry name" value="CONJUGATIVE TRANSFER: DNA TRANSPORT"/>
    <property type="match status" value="1"/>
</dbReference>
<dbReference type="Pfam" id="PF10412">
    <property type="entry name" value="TrwB_AAD_bind"/>
    <property type="match status" value="1"/>
</dbReference>
<evidence type="ECO:0000256" key="3">
    <source>
        <dbReference type="ARBA" id="ARBA00022692"/>
    </source>
</evidence>
<name>A0AA44Y0J4_BURVI</name>
<gene>
    <name evidence="8" type="ORF">C6T65_21035</name>
</gene>
<dbReference type="Proteomes" id="UP000237632">
    <property type="component" value="Unassembled WGS sequence"/>
</dbReference>
<organism evidence="8 9">
    <name type="scientific">Burkholderia vietnamiensis</name>
    <dbReference type="NCBI Taxonomy" id="60552"/>
    <lineage>
        <taxon>Bacteria</taxon>
        <taxon>Pseudomonadati</taxon>
        <taxon>Pseudomonadota</taxon>
        <taxon>Betaproteobacteria</taxon>
        <taxon>Burkholderiales</taxon>
        <taxon>Burkholderiaceae</taxon>
        <taxon>Burkholderia</taxon>
        <taxon>Burkholderia cepacia complex</taxon>
    </lineage>
</organism>
<evidence type="ECO:0000256" key="2">
    <source>
        <dbReference type="ARBA" id="ARBA00022475"/>
    </source>
</evidence>
<dbReference type="SMART" id="SM00382">
    <property type="entry name" value="AAA"/>
    <property type="match status" value="1"/>
</dbReference>
<keyword evidence="4 6" id="KW-1133">Transmembrane helix</keyword>
<dbReference type="RefSeq" id="WP_105856842.1">
    <property type="nucleotide sequence ID" value="NZ_CADFFA010000026.1"/>
</dbReference>
<evidence type="ECO:0000259" key="7">
    <source>
        <dbReference type="SMART" id="SM00382"/>
    </source>
</evidence>
<dbReference type="InterPro" id="IPR019476">
    <property type="entry name" value="T4SS_TraD_DNA-bd"/>
</dbReference>
<dbReference type="InterPro" id="IPR051539">
    <property type="entry name" value="T4SS-coupling_protein"/>
</dbReference>
<dbReference type="PANTHER" id="PTHR37937">
    <property type="entry name" value="CONJUGATIVE TRANSFER: DNA TRANSPORT"/>
    <property type="match status" value="1"/>
</dbReference>
<reference evidence="8 9" key="1">
    <citation type="submission" date="2018-03" db="EMBL/GenBank/DDBJ databases">
        <authorList>
            <person name="Nguyen K."/>
            <person name="Fouts D."/>
            <person name="Sutton G."/>
        </authorList>
    </citation>
    <scope>NUCLEOTIDE SEQUENCE [LARGE SCALE GENOMIC DNA]</scope>
    <source>
        <strain evidence="8 9">AU3578</strain>
    </source>
</reference>
<dbReference type="InterPro" id="IPR027417">
    <property type="entry name" value="P-loop_NTPase"/>
</dbReference>
<evidence type="ECO:0000313" key="8">
    <source>
        <dbReference type="EMBL" id="PRH40420.1"/>
    </source>
</evidence>
<dbReference type="SUPFAM" id="SSF52540">
    <property type="entry name" value="P-loop containing nucleoside triphosphate hydrolases"/>
    <property type="match status" value="1"/>
</dbReference>
<feature type="transmembrane region" description="Helical" evidence="6">
    <location>
        <begin position="12"/>
        <end position="32"/>
    </location>
</feature>
<accession>A0AA44Y0J4</accession>
<sequence length="529" mass="58997">MQKHEVVQTQSICAAASVAVGACASLALSGHVPLPFPAGTVRAIQAAFHEPLMLWGALPGACLAAYAWHVCREQLFDGFEGARYAKFIRGTRMLNRHQLDAKIRAHNKRYQKVARKRGDEPRPPVKVCGVEMPTDLETQNIMIVGAPGTGKSQAIQGLIASALDRGDRMVTVDPNGSMCSRFFLPGDIIINPYDRRCVGWSLFNEAGHDFDFDRVSHSAIPPQVGDQAEEWAGYARFLLSDTMTRLHNDDMPDMRVLVDLTTRERRDVLAKFHEQTGSAGFFAKDAERATASIIFTLNKYIRPLIRIPDGDFSIRKWMRDENAGNIWITWREDQRTALGPTIPIWLDLVFAMILSDAPSFSRRLWVNMDELASIGRLYSFEPAVSKGRKHGLCVVGGLQDVVQLKMNLGQDPADAALACFRSLLALGGANAHTTKRLATMLGSHDVERHPIGVNPQWWNLNTRERKIDRDELLVTPSELANLPDLQGYLKYGKDWPLTKVKFGARDYPVRHPDFLAMDLTAIANLVMAT</sequence>
<dbReference type="AlphaFoldDB" id="A0AA44Y0J4"/>
<comment type="subcellular location">
    <subcellularLocation>
        <location evidence="1">Cell membrane</location>
        <topology evidence="1">Multi-pass membrane protein</topology>
    </subcellularLocation>
</comment>
<evidence type="ECO:0000256" key="4">
    <source>
        <dbReference type="ARBA" id="ARBA00022989"/>
    </source>
</evidence>